<dbReference type="PANTHER" id="PTHR32305">
    <property type="match status" value="1"/>
</dbReference>
<dbReference type="EMBL" id="VIKS01000011">
    <property type="protein sequence ID" value="TQV85809.1"/>
    <property type="molecule type" value="Genomic_DNA"/>
</dbReference>
<organism evidence="2 3">
    <name type="scientific">Aliikangiella coralliicola</name>
    <dbReference type="NCBI Taxonomy" id="2592383"/>
    <lineage>
        <taxon>Bacteria</taxon>
        <taxon>Pseudomonadati</taxon>
        <taxon>Pseudomonadota</taxon>
        <taxon>Gammaproteobacteria</taxon>
        <taxon>Oceanospirillales</taxon>
        <taxon>Pleioneaceae</taxon>
        <taxon>Aliikangiella</taxon>
    </lineage>
</organism>
<feature type="signal peptide" evidence="1">
    <location>
        <begin position="1"/>
        <end position="22"/>
    </location>
</feature>
<dbReference type="Gene3D" id="2.180.10.10">
    <property type="entry name" value="RHS repeat-associated core"/>
    <property type="match status" value="1"/>
</dbReference>
<dbReference type="NCBIfam" id="TIGR03696">
    <property type="entry name" value="Rhs_assc_core"/>
    <property type="match status" value="1"/>
</dbReference>
<keyword evidence="1" id="KW-0732">Signal</keyword>
<dbReference type="Proteomes" id="UP000315439">
    <property type="component" value="Unassembled WGS sequence"/>
</dbReference>
<dbReference type="PANTHER" id="PTHR32305:SF15">
    <property type="entry name" value="PROTEIN RHSA-RELATED"/>
    <property type="match status" value="1"/>
</dbReference>
<evidence type="ECO:0000313" key="2">
    <source>
        <dbReference type="EMBL" id="TQV85809.1"/>
    </source>
</evidence>
<dbReference type="AlphaFoldDB" id="A0A545U8L5"/>
<dbReference type="InterPro" id="IPR050708">
    <property type="entry name" value="T6SS_VgrG/RHS"/>
</dbReference>
<reference evidence="2 3" key="1">
    <citation type="submission" date="2019-07" db="EMBL/GenBank/DDBJ databases">
        <title>Draft genome for Aliikangiella sp. M105.</title>
        <authorList>
            <person name="Wang G."/>
        </authorList>
    </citation>
    <scope>NUCLEOTIDE SEQUENCE [LARGE SCALE GENOMIC DNA]</scope>
    <source>
        <strain evidence="2 3">M105</strain>
    </source>
</reference>
<keyword evidence="3" id="KW-1185">Reference proteome</keyword>
<protein>
    <submittedName>
        <fullName evidence="2">RHS repeat-associated core domain-containing protein</fullName>
    </submittedName>
</protein>
<proteinExistence type="predicted"/>
<name>A0A545U8L5_9GAMM</name>
<dbReference type="InterPro" id="IPR022385">
    <property type="entry name" value="Rhs_assc_core"/>
</dbReference>
<evidence type="ECO:0000313" key="3">
    <source>
        <dbReference type="Proteomes" id="UP000315439"/>
    </source>
</evidence>
<gene>
    <name evidence="2" type="ORF">FLL46_17950</name>
</gene>
<evidence type="ECO:0000256" key="1">
    <source>
        <dbReference type="SAM" id="SignalP"/>
    </source>
</evidence>
<dbReference type="RefSeq" id="WP_142932728.1">
    <property type="nucleotide sequence ID" value="NZ_ML660167.1"/>
</dbReference>
<dbReference type="OrthoDB" id="9815414at2"/>
<feature type="chain" id="PRO_5021876126" evidence="1">
    <location>
        <begin position="23"/>
        <end position="585"/>
    </location>
</feature>
<comment type="caution">
    <text evidence="2">The sequence shown here is derived from an EMBL/GenBank/DDBJ whole genome shotgun (WGS) entry which is preliminary data.</text>
</comment>
<accession>A0A545U8L5</accession>
<sequence length="585" mass="66975">MNSLKILIATSVLALLSGNAEARQFTIKLDYDNIGRVEKVTYPDEKAVEYQYTTSGIPKRLIYEGKTLVEHSVFDLAGNIYQTNYASITDQNSGETIIGRRCEGKGYDGLGRLKQQSLETGICGSSSEKTYHASNMKYDVRSYLKSVDIDRAFKDGQFKGNYTYEYGKQGQLTNYIISKNGTVENEIEYDYDNQGNLKSAMPTHGQSGLLEDFQPTANVQYIEKFFRAGWQYDPSGRLTDDGKYLYFYDKGSRLVLIREKYTRKVVEHYLYDANGMRLRSFDGENVSYSLRDSSDNIVSQIDVDTEGYVMAKRNYLTMGGENLVTAEYLGDNPTDEFITYQFNDRMGNPANKWDRFGEINQEFSPFGQQLANNDIDRHRGAYGFTGHENDEKNIYMKARYYDPVGARFTRPDPARDFNLFKPMSYNLYEYVGNNPVNAWDPTGLAGQEQENTTHKPKQADLETYQVDAAEEKEYNLVDKVKAWFGRGKIVDDKARKEEEAYIKKMKEEDPGYDPADDVNLTRKRMFRKWEDGADDTLVEIGTTAGGKKKVSDVAKEVGKKNPIFIELKDKLVEKAQEMIDKISWE</sequence>